<organism evidence="2 3">
    <name type="scientific">Novosphingobium pentaromativorans US6-1</name>
    <dbReference type="NCBI Taxonomy" id="1088721"/>
    <lineage>
        <taxon>Bacteria</taxon>
        <taxon>Pseudomonadati</taxon>
        <taxon>Pseudomonadota</taxon>
        <taxon>Alphaproteobacteria</taxon>
        <taxon>Sphingomonadales</taxon>
        <taxon>Sphingomonadaceae</taxon>
        <taxon>Novosphingobium</taxon>
    </lineage>
</organism>
<evidence type="ECO:0000313" key="3">
    <source>
        <dbReference type="Proteomes" id="UP000004030"/>
    </source>
</evidence>
<name>G6EI44_9SPHN</name>
<dbReference type="PATRIC" id="fig|1088721.3.peg.3952"/>
<gene>
    <name evidence="2" type="ORF">NSU_4015</name>
</gene>
<feature type="compositionally biased region" description="Low complexity" evidence="1">
    <location>
        <begin position="37"/>
        <end position="54"/>
    </location>
</feature>
<dbReference type="Proteomes" id="UP000004030">
    <property type="component" value="Unassembled WGS sequence"/>
</dbReference>
<dbReference type="EMBL" id="AGFM01000063">
    <property type="protein sequence ID" value="EHJ59032.1"/>
    <property type="molecule type" value="Genomic_DNA"/>
</dbReference>
<dbReference type="AlphaFoldDB" id="G6EI44"/>
<reference evidence="2 3" key="1">
    <citation type="journal article" date="2012" name="J. Bacteriol.">
        <title>Genome sequence of benzo(a)pyrene-degrading bacterium Novosphingobium pentaromativorans US6-1.</title>
        <authorList>
            <person name="Luo Y.R."/>
            <person name="Kang S.G."/>
            <person name="Kim S.J."/>
            <person name="Kim M.R."/>
            <person name="Li N."/>
            <person name="Lee J.H."/>
            <person name="Kwon K.K."/>
        </authorList>
    </citation>
    <scope>NUCLEOTIDE SEQUENCE [LARGE SCALE GENOMIC DNA]</scope>
    <source>
        <strain evidence="2 3">US6-1</strain>
    </source>
</reference>
<feature type="region of interest" description="Disordered" evidence="1">
    <location>
        <begin position="37"/>
        <end position="61"/>
    </location>
</feature>
<accession>G6EI44</accession>
<evidence type="ECO:0000256" key="1">
    <source>
        <dbReference type="SAM" id="MobiDB-lite"/>
    </source>
</evidence>
<feature type="region of interest" description="Disordered" evidence="1">
    <location>
        <begin position="1"/>
        <end position="22"/>
    </location>
</feature>
<comment type="caution">
    <text evidence="2">The sequence shown here is derived from an EMBL/GenBank/DDBJ whole genome shotgun (WGS) entry which is preliminary data.</text>
</comment>
<sequence length="61" mass="5679">MRGFNEAAEAGEGSLALGASTGATGWGAAEASLVGAEAGSEAGELASVSEAAGAFAPDPQP</sequence>
<protein>
    <submittedName>
        <fullName evidence="2">Uncharacterized protein</fullName>
    </submittedName>
</protein>
<evidence type="ECO:0000313" key="2">
    <source>
        <dbReference type="EMBL" id="EHJ59032.1"/>
    </source>
</evidence>
<proteinExistence type="predicted"/>
<keyword evidence="3" id="KW-1185">Reference proteome</keyword>
<dbReference type="RefSeq" id="WP_007014923.1">
    <property type="nucleotide sequence ID" value="NZ_CP009291.1"/>
</dbReference>